<name>A0A645DFY1_9ZZZZ</name>
<comment type="caution">
    <text evidence="1">The sequence shown here is derived from an EMBL/GenBank/DDBJ whole genome shotgun (WGS) entry which is preliminary data.</text>
</comment>
<sequence length="379" mass="42154">MHLKQAAETFAAAGARIVDFHPLTGGAAVDAEVVKLADKRVGHNLENQRREGLIIAHVPGLGFSGDRIGPIDVPDVDRAGQIVHDDVQQRLNPAFLERRGTGHRHERRGNGSPTQCLFELVVGRLFVGQEKLHDFVVDFRQALDHVPVIFLVKFLIFRRNFLHTHHRAVFIAVEVNRPCFQYVDHAGEFGFLADRQHQRHRSGAEFGPDFFDRAVEVGAGTVHLVDQRHDRHFVFLRLTPDRFGLGLDLAYRTENRNRAIKHTQRTLHFRREVHVSGSVDQIDAMLFVVAVPETGGGGTGDGNPAFAFLLHPVHGGGAFMHFAQLVIDAAVKKDAFRQRGLAGVDVSHDPDIADIGQSNLAVGGFFELFIVAHHSSLWK</sequence>
<dbReference type="AlphaFoldDB" id="A0A645DFY1"/>
<dbReference type="AntiFam" id="ANF00072">
    <property type="entry name" value="Shadow ORF (opposite TypA)"/>
</dbReference>
<accession>A0A645DFY1</accession>
<gene>
    <name evidence="1" type="ORF">SDC9_135252</name>
</gene>
<dbReference type="EMBL" id="VSSQ01035829">
    <property type="protein sequence ID" value="MPM88151.1"/>
    <property type="molecule type" value="Genomic_DNA"/>
</dbReference>
<reference evidence="1" key="1">
    <citation type="submission" date="2019-08" db="EMBL/GenBank/DDBJ databases">
        <authorList>
            <person name="Kucharzyk K."/>
            <person name="Murdoch R.W."/>
            <person name="Higgins S."/>
            <person name="Loffler F."/>
        </authorList>
    </citation>
    <scope>NUCLEOTIDE SEQUENCE</scope>
</reference>
<evidence type="ECO:0000313" key="1">
    <source>
        <dbReference type="EMBL" id="MPM88151.1"/>
    </source>
</evidence>
<protein>
    <submittedName>
        <fullName evidence="1">Uncharacterized protein</fullName>
    </submittedName>
</protein>
<organism evidence="1">
    <name type="scientific">bioreactor metagenome</name>
    <dbReference type="NCBI Taxonomy" id="1076179"/>
    <lineage>
        <taxon>unclassified sequences</taxon>
        <taxon>metagenomes</taxon>
        <taxon>ecological metagenomes</taxon>
    </lineage>
</organism>
<proteinExistence type="predicted"/>